<dbReference type="InterPro" id="IPR036890">
    <property type="entry name" value="HATPase_C_sf"/>
</dbReference>
<keyword evidence="8" id="KW-0902">Two-component regulatory system</keyword>
<sequence length="383" mass="42984">MPKRTLLSLAYGIALITCFLQIYELSQPGYGLYLIRVLCLLGLLVAGQIFVSEAPLAALSAVQILYMAWFCKTYGELTDFAAISPVFLYMRLPRPISRWILFGFHVAALNYAVYGQPLPWIAASNLFLLITGVLLALLRNFATTKQSADTRYDDLRKKHYELDETRNRLLLFTKQVEGAAQAEERNRISRQLHDDVGHRLIRAKMMMEAALQIIPKDQDKGMTMLLQIRDQLTSGLDEMRAAVRRMKLPEEVSGIHALGRMLEEVGRETGLRTNLTVEGNPYALYPSQELILYKNAREAVTNALKHGHPESVNIVISYKDREVCMAVSNDGALPETMPSETKGLGLTGMKERCALAGGQLDIALSPFFTITTRLPVVRHEEII</sequence>
<keyword evidence="7" id="KW-0067">ATP-binding</keyword>
<evidence type="ECO:0000256" key="7">
    <source>
        <dbReference type="ARBA" id="ARBA00022840"/>
    </source>
</evidence>
<feature type="transmembrane region" description="Helical" evidence="9">
    <location>
        <begin position="6"/>
        <end position="23"/>
    </location>
</feature>
<dbReference type="CDD" id="cd16917">
    <property type="entry name" value="HATPase_UhpB-NarQ-NarX-like"/>
    <property type="match status" value="1"/>
</dbReference>
<dbReference type="RefSeq" id="WP_213656805.1">
    <property type="nucleotide sequence ID" value="NZ_BOSL01000032.1"/>
</dbReference>
<comment type="caution">
    <text evidence="12">The sequence shown here is derived from an EMBL/GenBank/DDBJ whole genome shotgun (WGS) entry which is preliminary data.</text>
</comment>
<dbReference type="SUPFAM" id="SSF55874">
    <property type="entry name" value="ATPase domain of HSP90 chaperone/DNA topoisomerase II/histidine kinase"/>
    <property type="match status" value="1"/>
</dbReference>
<evidence type="ECO:0000256" key="9">
    <source>
        <dbReference type="SAM" id="Phobius"/>
    </source>
</evidence>
<keyword evidence="9" id="KW-0812">Transmembrane</keyword>
<feature type="domain" description="Histidine kinase/HSP90-like ATPase" evidence="10">
    <location>
        <begin position="292"/>
        <end position="376"/>
    </location>
</feature>
<feature type="transmembrane region" description="Helical" evidence="9">
    <location>
        <begin position="96"/>
        <end position="114"/>
    </location>
</feature>
<name>A0ABQ4ML14_9BACL</name>
<keyword evidence="3" id="KW-0597">Phosphoprotein</keyword>
<feature type="domain" description="Signal transduction histidine kinase subgroup 3 dimerisation and phosphoacceptor" evidence="11">
    <location>
        <begin position="184"/>
        <end position="249"/>
    </location>
</feature>
<dbReference type="Gene3D" id="1.20.5.1930">
    <property type="match status" value="1"/>
</dbReference>
<evidence type="ECO:0000256" key="2">
    <source>
        <dbReference type="ARBA" id="ARBA00012438"/>
    </source>
</evidence>
<keyword evidence="6" id="KW-0418">Kinase</keyword>
<proteinExistence type="predicted"/>
<evidence type="ECO:0000313" key="12">
    <source>
        <dbReference type="EMBL" id="GIP56125.1"/>
    </source>
</evidence>
<dbReference type="InterPro" id="IPR050482">
    <property type="entry name" value="Sensor_HK_TwoCompSys"/>
</dbReference>
<keyword evidence="13" id="KW-1185">Reference proteome</keyword>
<evidence type="ECO:0000256" key="4">
    <source>
        <dbReference type="ARBA" id="ARBA00022679"/>
    </source>
</evidence>
<evidence type="ECO:0000256" key="1">
    <source>
        <dbReference type="ARBA" id="ARBA00000085"/>
    </source>
</evidence>
<dbReference type="Gene3D" id="3.30.565.10">
    <property type="entry name" value="Histidine kinase-like ATPase, C-terminal domain"/>
    <property type="match status" value="1"/>
</dbReference>
<comment type="catalytic activity">
    <reaction evidence="1">
        <text>ATP + protein L-histidine = ADP + protein N-phospho-L-histidine.</text>
        <dbReference type="EC" id="2.7.13.3"/>
    </reaction>
</comment>
<keyword evidence="5" id="KW-0547">Nucleotide-binding</keyword>
<dbReference type="Proteomes" id="UP000679992">
    <property type="component" value="Unassembled WGS sequence"/>
</dbReference>
<keyword evidence="9" id="KW-0472">Membrane</keyword>
<evidence type="ECO:0000256" key="8">
    <source>
        <dbReference type="ARBA" id="ARBA00023012"/>
    </source>
</evidence>
<feature type="transmembrane region" description="Helical" evidence="9">
    <location>
        <begin position="120"/>
        <end position="138"/>
    </location>
</feature>
<dbReference type="PANTHER" id="PTHR24421:SF10">
    <property type="entry name" value="NITRATE_NITRITE SENSOR PROTEIN NARQ"/>
    <property type="match status" value="1"/>
</dbReference>
<evidence type="ECO:0000256" key="3">
    <source>
        <dbReference type="ARBA" id="ARBA00022553"/>
    </source>
</evidence>
<evidence type="ECO:0000256" key="5">
    <source>
        <dbReference type="ARBA" id="ARBA00022741"/>
    </source>
</evidence>
<organism evidence="12 13">
    <name type="scientific">Paenibacillus vini</name>
    <dbReference type="NCBI Taxonomy" id="1476024"/>
    <lineage>
        <taxon>Bacteria</taxon>
        <taxon>Bacillati</taxon>
        <taxon>Bacillota</taxon>
        <taxon>Bacilli</taxon>
        <taxon>Bacillales</taxon>
        <taxon>Paenibacillaceae</taxon>
        <taxon>Paenibacillus</taxon>
    </lineage>
</organism>
<dbReference type="InterPro" id="IPR003594">
    <property type="entry name" value="HATPase_dom"/>
</dbReference>
<evidence type="ECO:0000259" key="10">
    <source>
        <dbReference type="Pfam" id="PF02518"/>
    </source>
</evidence>
<dbReference type="EMBL" id="BOSL01000032">
    <property type="protein sequence ID" value="GIP56125.1"/>
    <property type="molecule type" value="Genomic_DNA"/>
</dbReference>
<evidence type="ECO:0000313" key="13">
    <source>
        <dbReference type="Proteomes" id="UP000679992"/>
    </source>
</evidence>
<gene>
    <name evidence="12" type="ORF">J42TS3_51600</name>
</gene>
<accession>A0ABQ4ML14</accession>
<evidence type="ECO:0000256" key="6">
    <source>
        <dbReference type="ARBA" id="ARBA00022777"/>
    </source>
</evidence>
<keyword evidence="9" id="KW-1133">Transmembrane helix</keyword>
<dbReference type="EC" id="2.7.13.3" evidence="2"/>
<keyword evidence="4" id="KW-0808">Transferase</keyword>
<protein>
    <recommendedName>
        <fullName evidence="2">histidine kinase</fullName>
        <ecNumber evidence="2">2.7.13.3</ecNumber>
    </recommendedName>
</protein>
<dbReference type="Pfam" id="PF07730">
    <property type="entry name" value="HisKA_3"/>
    <property type="match status" value="1"/>
</dbReference>
<reference evidence="12 13" key="1">
    <citation type="submission" date="2021-03" db="EMBL/GenBank/DDBJ databases">
        <title>Antimicrobial resistance genes in bacteria isolated from Japanese honey, and their potential for conferring macrolide and lincosamide resistance in the American foulbrood pathogen Paenibacillus larvae.</title>
        <authorList>
            <person name="Okamoto M."/>
            <person name="Kumagai M."/>
            <person name="Kanamori H."/>
            <person name="Takamatsu D."/>
        </authorList>
    </citation>
    <scope>NUCLEOTIDE SEQUENCE [LARGE SCALE GENOMIC DNA]</scope>
    <source>
        <strain evidence="12 13">J42TS3</strain>
    </source>
</reference>
<evidence type="ECO:0000259" key="11">
    <source>
        <dbReference type="Pfam" id="PF07730"/>
    </source>
</evidence>
<dbReference type="PANTHER" id="PTHR24421">
    <property type="entry name" value="NITRATE/NITRITE SENSOR PROTEIN NARX-RELATED"/>
    <property type="match status" value="1"/>
</dbReference>
<dbReference type="InterPro" id="IPR011712">
    <property type="entry name" value="Sig_transdc_His_kin_sub3_dim/P"/>
</dbReference>
<dbReference type="Pfam" id="PF02518">
    <property type="entry name" value="HATPase_c"/>
    <property type="match status" value="1"/>
</dbReference>